<feature type="signal peptide" evidence="10">
    <location>
        <begin position="1"/>
        <end position="20"/>
    </location>
</feature>
<evidence type="ECO:0000256" key="3">
    <source>
        <dbReference type="ARBA" id="ARBA00012744"/>
    </source>
</evidence>
<dbReference type="InterPro" id="IPR017853">
    <property type="entry name" value="GH"/>
</dbReference>
<accession>A0A9N9WKG8</accession>
<evidence type="ECO:0000256" key="7">
    <source>
        <dbReference type="PROSITE-ProRule" id="PRU10055"/>
    </source>
</evidence>
<keyword evidence="4 9" id="KW-0378">Hydrolase</keyword>
<reference evidence="11" key="1">
    <citation type="submission" date="2021-12" db="EMBL/GenBank/DDBJ databases">
        <authorList>
            <person name="King R."/>
        </authorList>
    </citation>
    <scope>NUCLEOTIDE SEQUENCE</scope>
</reference>
<dbReference type="EC" id="3.2.1.21" evidence="3"/>
<evidence type="ECO:0000256" key="1">
    <source>
        <dbReference type="ARBA" id="ARBA00010838"/>
    </source>
</evidence>
<feature type="chain" id="PRO_5040276354" description="beta-glucosidase" evidence="10">
    <location>
        <begin position="21"/>
        <end position="500"/>
    </location>
</feature>
<gene>
    <name evidence="11" type="ORF">DIATSA_LOCUS13493</name>
</gene>
<dbReference type="Proteomes" id="UP001153714">
    <property type="component" value="Chromosome 9"/>
</dbReference>
<dbReference type="PANTHER" id="PTHR10353">
    <property type="entry name" value="GLYCOSYL HYDROLASE"/>
    <property type="match status" value="1"/>
</dbReference>
<keyword evidence="12" id="KW-1185">Reference proteome</keyword>
<dbReference type="EMBL" id="OU893340">
    <property type="protein sequence ID" value="CAG9796296.1"/>
    <property type="molecule type" value="Genomic_DNA"/>
</dbReference>
<sequence>LWRVTGVIVTLLCIRGGCSSIGTTSKLCFPNEFLFGVATASYQIEGAWNVSGKGENIWDRYTHTRPERIFDHNTGDVAADSYHHYKQDVKLLKDLGVSFYRFSISWSRILPTGLTNEINQDGIKYYKNVIEELRRNGIEPLVTMYHWDLPQPLQDLGGWTNPVIAEYFFDYAKVLLDNFSDSVRFWLTFNEPFTFCHDGYGGSDAPGDRSSGMEDYLCAHTVLRAHGAVYRMFHRYYKPINNGLMGITLDLAWIEPASTSVEDREAAEIARQFIFGWYAHPIFTKDGNYPPVMRKLIDEMSTRQNFVRSRLPHFTIEEVEMIRGAYDFMGLNHYTTYLATKTSRPISPIPFFDADMGVKLSQNKDWPKSNSTWLKVVPWGLRKTLNWIKSTYNNPPVLITENGISLEPGLHDPRRINYIDGYLRALHAAITKDGCNVYGYTYWSLLDNFEWTRGYSERFGLFEVDYNSDERVRTPRQSAAYYSNIATTKCLPDTYSGYKL</sequence>
<reference evidence="11" key="2">
    <citation type="submission" date="2022-10" db="EMBL/GenBank/DDBJ databases">
        <authorList>
            <consortium name="ENA_rothamsted_submissions"/>
            <consortium name="culmorum"/>
            <person name="King R."/>
        </authorList>
    </citation>
    <scope>NUCLEOTIDE SEQUENCE</scope>
</reference>
<dbReference type="FunFam" id="3.20.20.80:FF:000013">
    <property type="entry name" value="lactase-phlorizin hydrolase"/>
    <property type="match status" value="1"/>
</dbReference>
<evidence type="ECO:0000256" key="2">
    <source>
        <dbReference type="ARBA" id="ARBA00011738"/>
    </source>
</evidence>
<dbReference type="PROSITE" id="PS00653">
    <property type="entry name" value="GLYCOSYL_HYDROL_F1_2"/>
    <property type="match status" value="1"/>
</dbReference>
<dbReference type="Gene3D" id="3.20.20.80">
    <property type="entry name" value="Glycosidases"/>
    <property type="match status" value="1"/>
</dbReference>
<evidence type="ECO:0000256" key="6">
    <source>
        <dbReference type="ARBA" id="ARBA00023295"/>
    </source>
</evidence>
<dbReference type="GO" id="GO:0005975">
    <property type="term" value="P:carbohydrate metabolic process"/>
    <property type="evidence" value="ECO:0007669"/>
    <property type="project" value="InterPro"/>
</dbReference>
<organism evidence="11 12">
    <name type="scientific">Diatraea saccharalis</name>
    <name type="common">sugarcane borer</name>
    <dbReference type="NCBI Taxonomy" id="40085"/>
    <lineage>
        <taxon>Eukaryota</taxon>
        <taxon>Metazoa</taxon>
        <taxon>Ecdysozoa</taxon>
        <taxon>Arthropoda</taxon>
        <taxon>Hexapoda</taxon>
        <taxon>Insecta</taxon>
        <taxon>Pterygota</taxon>
        <taxon>Neoptera</taxon>
        <taxon>Endopterygota</taxon>
        <taxon>Lepidoptera</taxon>
        <taxon>Glossata</taxon>
        <taxon>Ditrysia</taxon>
        <taxon>Pyraloidea</taxon>
        <taxon>Crambidae</taxon>
        <taxon>Crambinae</taxon>
        <taxon>Diatraea</taxon>
    </lineage>
</organism>
<evidence type="ECO:0000313" key="11">
    <source>
        <dbReference type="EMBL" id="CAG9796296.1"/>
    </source>
</evidence>
<dbReference type="AlphaFoldDB" id="A0A9N9WKG8"/>
<dbReference type="PRINTS" id="PR00131">
    <property type="entry name" value="GLHYDRLASE1"/>
</dbReference>
<dbReference type="PANTHER" id="PTHR10353:SF36">
    <property type="entry name" value="LP05116P"/>
    <property type="match status" value="1"/>
</dbReference>
<evidence type="ECO:0000256" key="10">
    <source>
        <dbReference type="SAM" id="SignalP"/>
    </source>
</evidence>
<evidence type="ECO:0000256" key="4">
    <source>
        <dbReference type="ARBA" id="ARBA00022801"/>
    </source>
</evidence>
<evidence type="ECO:0000256" key="8">
    <source>
        <dbReference type="RuleBase" id="RU003690"/>
    </source>
</evidence>
<comment type="subunit">
    <text evidence="2">Homodimer.</text>
</comment>
<comment type="similarity">
    <text evidence="1 8">Belongs to the glycosyl hydrolase 1 family.</text>
</comment>
<protein>
    <recommendedName>
        <fullName evidence="3">beta-glucosidase</fullName>
        <ecNumber evidence="3">3.2.1.21</ecNumber>
    </recommendedName>
</protein>
<evidence type="ECO:0000313" key="12">
    <source>
        <dbReference type="Proteomes" id="UP001153714"/>
    </source>
</evidence>
<dbReference type="InterPro" id="IPR001360">
    <property type="entry name" value="Glyco_hydro_1"/>
</dbReference>
<dbReference type="Pfam" id="PF00232">
    <property type="entry name" value="Glyco_hydro_1"/>
    <property type="match status" value="1"/>
</dbReference>
<keyword evidence="6 9" id="KW-0326">Glycosidase</keyword>
<dbReference type="OrthoDB" id="65569at2759"/>
<dbReference type="GO" id="GO:0008422">
    <property type="term" value="F:beta-glucosidase activity"/>
    <property type="evidence" value="ECO:0007669"/>
    <property type="project" value="TreeGrafter"/>
</dbReference>
<keyword evidence="10" id="KW-0732">Signal</keyword>
<dbReference type="PROSITE" id="PS00572">
    <property type="entry name" value="GLYCOSYL_HYDROL_F1_1"/>
    <property type="match status" value="1"/>
</dbReference>
<name>A0A9N9WKG8_9NEOP</name>
<evidence type="ECO:0000256" key="9">
    <source>
        <dbReference type="RuleBase" id="RU004468"/>
    </source>
</evidence>
<feature type="active site" description="Nucleophile" evidence="7">
    <location>
        <position position="401"/>
    </location>
</feature>
<dbReference type="SUPFAM" id="SSF51445">
    <property type="entry name" value="(Trans)glycosidases"/>
    <property type="match status" value="1"/>
</dbReference>
<dbReference type="InterPro" id="IPR033132">
    <property type="entry name" value="GH_1_N_CS"/>
</dbReference>
<evidence type="ECO:0000256" key="5">
    <source>
        <dbReference type="ARBA" id="ARBA00023180"/>
    </source>
</evidence>
<keyword evidence="5" id="KW-0325">Glycoprotein</keyword>
<proteinExistence type="inferred from homology"/>
<dbReference type="InterPro" id="IPR018120">
    <property type="entry name" value="Glyco_hydro_1_AS"/>
</dbReference>
<feature type="non-terminal residue" evidence="11">
    <location>
        <position position="1"/>
    </location>
</feature>